<dbReference type="PANTHER" id="PTHR31793:SF24">
    <property type="entry name" value="LONG-CHAIN ACYL-COA THIOESTERASE FADM"/>
    <property type="match status" value="1"/>
</dbReference>
<dbReference type="Pfam" id="PF13279">
    <property type="entry name" value="4HBT_2"/>
    <property type="match status" value="1"/>
</dbReference>
<gene>
    <name evidence="1" type="ORF">NOF55_08490</name>
</gene>
<dbReference type="EMBL" id="JANFPI010000002">
    <property type="protein sequence ID" value="MCX8997142.1"/>
    <property type="molecule type" value="Genomic_DNA"/>
</dbReference>
<dbReference type="InterPro" id="IPR050563">
    <property type="entry name" value="4-hydroxybenzoyl-CoA_TE"/>
</dbReference>
<accession>A0AAE3N1R4</accession>
<dbReference type="CDD" id="cd00586">
    <property type="entry name" value="4HBT"/>
    <property type="match status" value="1"/>
</dbReference>
<dbReference type="Proteomes" id="UP001208771">
    <property type="component" value="Unassembled WGS sequence"/>
</dbReference>
<dbReference type="Gene3D" id="3.10.129.10">
    <property type="entry name" value="Hotdog Thioesterase"/>
    <property type="match status" value="1"/>
</dbReference>
<sequence length="134" mass="15185">MFRTTLPLRFGDCDPSGIAYYPSYLKLMDGAIEDFFESLGAPRRRMIEETRIGTPTITLELTFLKPGFQGDILHFAIAVRTIGRTSLDLGHTVSTNGDTLWTARHRLVATDLDTHTSRPWPDDLRQKLLPHLET</sequence>
<dbReference type="GO" id="GO:0047617">
    <property type="term" value="F:fatty acyl-CoA hydrolase activity"/>
    <property type="evidence" value="ECO:0007669"/>
    <property type="project" value="TreeGrafter"/>
</dbReference>
<dbReference type="RefSeq" id="WP_306410908.1">
    <property type="nucleotide sequence ID" value="NZ_JANFPI010000002.1"/>
</dbReference>
<name>A0AAE3N1R4_9HYPH</name>
<dbReference type="SUPFAM" id="SSF54637">
    <property type="entry name" value="Thioesterase/thiol ester dehydrase-isomerase"/>
    <property type="match status" value="1"/>
</dbReference>
<dbReference type="PANTHER" id="PTHR31793">
    <property type="entry name" value="4-HYDROXYBENZOYL-COA THIOESTERASE FAMILY MEMBER"/>
    <property type="match status" value="1"/>
</dbReference>
<protein>
    <submittedName>
        <fullName evidence="1">Acyl-CoA thioesterase</fullName>
    </submittedName>
</protein>
<reference evidence="1" key="1">
    <citation type="submission" date="2022-07" db="EMBL/GenBank/DDBJ databases">
        <title>Ectorhizobium quercum gen.nov., sp. nov.</title>
        <authorList>
            <person name="Ma T."/>
            <person name="Li Y."/>
        </authorList>
    </citation>
    <scope>NUCLEOTIDE SEQUENCE</scope>
    <source>
        <strain evidence="1">BDR2-2</strain>
    </source>
</reference>
<dbReference type="InterPro" id="IPR029069">
    <property type="entry name" value="HotDog_dom_sf"/>
</dbReference>
<dbReference type="AlphaFoldDB" id="A0AAE3N1R4"/>
<evidence type="ECO:0000313" key="2">
    <source>
        <dbReference type="Proteomes" id="UP001208771"/>
    </source>
</evidence>
<proteinExistence type="predicted"/>
<comment type="caution">
    <text evidence="1">The sequence shown here is derived from an EMBL/GenBank/DDBJ whole genome shotgun (WGS) entry which is preliminary data.</text>
</comment>
<evidence type="ECO:0000313" key="1">
    <source>
        <dbReference type="EMBL" id="MCX8997142.1"/>
    </source>
</evidence>
<organism evidence="1 2">
    <name type="scientific">Ectorhizobium quercum</name>
    <dbReference type="NCBI Taxonomy" id="2965071"/>
    <lineage>
        <taxon>Bacteria</taxon>
        <taxon>Pseudomonadati</taxon>
        <taxon>Pseudomonadota</taxon>
        <taxon>Alphaproteobacteria</taxon>
        <taxon>Hyphomicrobiales</taxon>
        <taxon>Rhizobiaceae</taxon>
        <taxon>Ectorhizobium</taxon>
    </lineage>
</organism>
<keyword evidence="2" id="KW-1185">Reference proteome</keyword>